<dbReference type="PRINTS" id="PR00094">
    <property type="entry name" value="ADENYLTKNASE"/>
</dbReference>
<dbReference type="SUPFAM" id="SSF52540">
    <property type="entry name" value="P-loop containing nucleoside triphosphate hydrolases"/>
    <property type="match status" value="1"/>
</dbReference>
<protein>
    <recommendedName>
        <fullName evidence="2">adenylate kinase</fullName>
        <ecNumber evidence="2">2.7.4.3</ecNumber>
    </recommendedName>
</protein>
<dbReference type="AlphaFoldDB" id="A0AAN9WDK9"/>
<dbReference type="InterPro" id="IPR027417">
    <property type="entry name" value="P-loop_NTPase"/>
</dbReference>
<dbReference type="Proteomes" id="UP001378592">
    <property type="component" value="Unassembled WGS sequence"/>
</dbReference>
<dbReference type="InterPro" id="IPR000850">
    <property type="entry name" value="Adenylat/UMP-CMP_kin"/>
</dbReference>
<dbReference type="InterPro" id="IPR033690">
    <property type="entry name" value="Adenylat_kinase_CS"/>
</dbReference>
<evidence type="ECO:0000313" key="9">
    <source>
        <dbReference type="EMBL" id="KAK7870588.1"/>
    </source>
</evidence>
<evidence type="ECO:0000256" key="7">
    <source>
        <dbReference type="ARBA" id="ARBA00022840"/>
    </source>
</evidence>
<dbReference type="HAMAP" id="MF_00235">
    <property type="entry name" value="Adenylate_kinase_Adk"/>
    <property type="match status" value="1"/>
</dbReference>
<dbReference type="Gene3D" id="3.40.50.300">
    <property type="entry name" value="P-loop containing nucleotide triphosphate hydrolases"/>
    <property type="match status" value="1"/>
</dbReference>
<evidence type="ECO:0000256" key="4">
    <source>
        <dbReference type="ARBA" id="ARBA00022679"/>
    </source>
</evidence>
<dbReference type="PROSITE" id="PS00113">
    <property type="entry name" value="ADENYLATE_KINASE"/>
    <property type="match status" value="1"/>
</dbReference>
<accession>A0AAN9WDK9</accession>
<comment type="caution">
    <text evidence="9">The sequence shown here is derived from an EMBL/GenBank/DDBJ whole genome shotgun (WGS) entry which is preliminary data.</text>
</comment>
<dbReference type="Pfam" id="PF00406">
    <property type="entry name" value="ADK"/>
    <property type="match status" value="1"/>
</dbReference>
<evidence type="ECO:0000256" key="3">
    <source>
        <dbReference type="ARBA" id="ARBA00022490"/>
    </source>
</evidence>
<dbReference type="EC" id="2.7.4.3" evidence="2"/>
<comment type="subcellular location">
    <subcellularLocation>
        <location evidence="1">Cytoplasm</location>
    </subcellularLocation>
</comment>
<keyword evidence="5" id="KW-0547">Nucleotide-binding</keyword>
<dbReference type="CDD" id="cd01428">
    <property type="entry name" value="ADK"/>
    <property type="match status" value="1"/>
</dbReference>
<keyword evidence="7" id="KW-0067">ATP-binding</keyword>
<gene>
    <name evidence="9" type="ORF">R5R35_009094</name>
</gene>
<dbReference type="PANTHER" id="PTHR23359">
    <property type="entry name" value="NUCLEOTIDE KINASE"/>
    <property type="match status" value="1"/>
</dbReference>
<evidence type="ECO:0000313" key="10">
    <source>
        <dbReference type="Proteomes" id="UP001378592"/>
    </source>
</evidence>
<keyword evidence="4 8" id="KW-0808">Transferase</keyword>
<dbReference type="GO" id="GO:0004017">
    <property type="term" value="F:AMP kinase activity"/>
    <property type="evidence" value="ECO:0007669"/>
    <property type="project" value="UniProtKB-EC"/>
</dbReference>
<reference evidence="9 10" key="1">
    <citation type="submission" date="2024-03" db="EMBL/GenBank/DDBJ databases">
        <title>The genome assembly and annotation of the cricket Gryllus longicercus Weissman &amp; Gray.</title>
        <authorList>
            <person name="Szrajer S."/>
            <person name="Gray D."/>
            <person name="Ylla G."/>
        </authorList>
    </citation>
    <scope>NUCLEOTIDE SEQUENCE [LARGE SCALE GENOMIC DNA]</scope>
    <source>
        <strain evidence="9">DAG 2021-001</strain>
        <tissue evidence="9">Whole body minus gut</tissue>
    </source>
</reference>
<evidence type="ECO:0000256" key="6">
    <source>
        <dbReference type="ARBA" id="ARBA00022777"/>
    </source>
</evidence>
<organism evidence="9 10">
    <name type="scientific">Gryllus longicercus</name>
    <dbReference type="NCBI Taxonomy" id="2509291"/>
    <lineage>
        <taxon>Eukaryota</taxon>
        <taxon>Metazoa</taxon>
        <taxon>Ecdysozoa</taxon>
        <taxon>Arthropoda</taxon>
        <taxon>Hexapoda</taxon>
        <taxon>Insecta</taxon>
        <taxon>Pterygota</taxon>
        <taxon>Neoptera</taxon>
        <taxon>Polyneoptera</taxon>
        <taxon>Orthoptera</taxon>
        <taxon>Ensifera</taxon>
        <taxon>Gryllidea</taxon>
        <taxon>Grylloidea</taxon>
        <taxon>Gryllidae</taxon>
        <taxon>Gryllinae</taxon>
        <taxon>Gryllus</taxon>
    </lineage>
</organism>
<keyword evidence="10" id="KW-1185">Reference proteome</keyword>
<evidence type="ECO:0000256" key="8">
    <source>
        <dbReference type="RuleBase" id="RU003330"/>
    </source>
</evidence>
<comment type="similarity">
    <text evidence="8">Belongs to the adenylate kinase family.</text>
</comment>
<name>A0AAN9WDK9_9ORTH</name>
<dbReference type="GO" id="GO:0005524">
    <property type="term" value="F:ATP binding"/>
    <property type="evidence" value="ECO:0007669"/>
    <property type="project" value="UniProtKB-KW"/>
</dbReference>
<evidence type="ECO:0000256" key="5">
    <source>
        <dbReference type="ARBA" id="ARBA00022741"/>
    </source>
</evidence>
<evidence type="ECO:0000256" key="2">
    <source>
        <dbReference type="ARBA" id="ARBA00012955"/>
    </source>
</evidence>
<keyword evidence="3" id="KW-0963">Cytoplasm</keyword>
<keyword evidence="6 8" id="KW-0418">Kinase</keyword>
<sequence length="245" mass="27035">MPRLLFSLRCRPCMRLLSAITQAAALLLCTIVPDFSNFRRPQPEIPNKQIDLTPLRSSNVPIIWVLGGPGSGKGTQCERIVKKYGYTHLSTGDLLRDEVNSGSARGASLNETMQKGELVPMTVVLDLLKEAMLANLSSSKGFLIDGYPREEAQGVAFEEQIKPCTVVLYFEVSPATMTQRLLGRALTSGRVDDNEETIKKRLDTFAKHSQPVIQHFSAKTQTINGERSPEEIFADVEKVLDGLSS</sequence>
<dbReference type="FunFam" id="3.40.50.300:FF:000315">
    <property type="entry name" value="Adenylate kinase 1"/>
    <property type="match status" value="1"/>
</dbReference>
<dbReference type="EMBL" id="JAZDUA010000055">
    <property type="protein sequence ID" value="KAK7870588.1"/>
    <property type="molecule type" value="Genomic_DNA"/>
</dbReference>
<proteinExistence type="inferred from homology"/>
<evidence type="ECO:0000256" key="1">
    <source>
        <dbReference type="ARBA" id="ARBA00004496"/>
    </source>
</evidence>
<dbReference type="GO" id="GO:0005737">
    <property type="term" value="C:cytoplasm"/>
    <property type="evidence" value="ECO:0007669"/>
    <property type="project" value="UniProtKB-SubCell"/>
</dbReference>